<evidence type="ECO:0000313" key="7">
    <source>
        <dbReference type="EMBL" id="MFC5055888.1"/>
    </source>
</evidence>
<dbReference type="EMBL" id="JBHSJB010000017">
    <property type="protein sequence ID" value="MFC5055888.1"/>
    <property type="molecule type" value="Genomic_DNA"/>
</dbReference>
<dbReference type="InterPro" id="IPR049445">
    <property type="entry name" value="TetR_SbtR-like_C"/>
</dbReference>
<dbReference type="PANTHER" id="PTHR30055:SF234">
    <property type="entry name" value="HTH-TYPE TRANSCRIPTIONAL REGULATOR BETI"/>
    <property type="match status" value="1"/>
</dbReference>
<organism evidence="7 8">
    <name type="scientific">Saccharothrix xinjiangensis</name>
    <dbReference type="NCBI Taxonomy" id="204798"/>
    <lineage>
        <taxon>Bacteria</taxon>
        <taxon>Bacillati</taxon>
        <taxon>Actinomycetota</taxon>
        <taxon>Actinomycetes</taxon>
        <taxon>Pseudonocardiales</taxon>
        <taxon>Pseudonocardiaceae</taxon>
        <taxon>Saccharothrix</taxon>
    </lineage>
</organism>
<dbReference type="Pfam" id="PF00440">
    <property type="entry name" value="TetR_N"/>
    <property type="match status" value="1"/>
</dbReference>
<keyword evidence="2 4" id="KW-0238">DNA-binding</keyword>
<evidence type="ECO:0000256" key="4">
    <source>
        <dbReference type="PROSITE-ProRule" id="PRU00335"/>
    </source>
</evidence>
<dbReference type="InterPro" id="IPR036271">
    <property type="entry name" value="Tet_transcr_reg_TetR-rel_C_sf"/>
</dbReference>
<evidence type="ECO:0000256" key="3">
    <source>
        <dbReference type="ARBA" id="ARBA00023163"/>
    </source>
</evidence>
<evidence type="ECO:0000259" key="6">
    <source>
        <dbReference type="PROSITE" id="PS50977"/>
    </source>
</evidence>
<feature type="DNA-binding region" description="H-T-H motif" evidence="4">
    <location>
        <begin position="36"/>
        <end position="55"/>
    </location>
</feature>
<gene>
    <name evidence="7" type="ORF">ACFPFM_19265</name>
</gene>
<accession>A0ABV9Y0W0</accession>
<feature type="region of interest" description="Disordered" evidence="5">
    <location>
        <begin position="194"/>
        <end position="232"/>
    </location>
</feature>
<dbReference type="PRINTS" id="PR00455">
    <property type="entry name" value="HTHTETR"/>
</dbReference>
<dbReference type="Pfam" id="PF21597">
    <property type="entry name" value="TetR_C_43"/>
    <property type="match status" value="1"/>
</dbReference>
<dbReference type="InterPro" id="IPR001647">
    <property type="entry name" value="HTH_TetR"/>
</dbReference>
<feature type="domain" description="HTH tetR-type" evidence="6">
    <location>
        <begin position="14"/>
        <end position="73"/>
    </location>
</feature>
<dbReference type="PANTHER" id="PTHR30055">
    <property type="entry name" value="HTH-TYPE TRANSCRIPTIONAL REGULATOR RUTR"/>
    <property type="match status" value="1"/>
</dbReference>
<name>A0ABV9Y0W0_9PSEU</name>
<keyword evidence="8" id="KW-1185">Reference proteome</keyword>
<keyword evidence="3" id="KW-0804">Transcription</keyword>
<dbReference type="SUPFAM" id="SSF48498">
    <property type="entry name" value="Tetracyclin repressor-like, C-terminal domain"/>
    <property type="match status" value="1"/>
</dbReference>
<protein>
    <submittedName>
        <fullName evidence="7">TetR/AcrR family transcriptional regulator</fullName>
    </submittedName>
</protein>
<sequence length="232" mass="24705">MTADPETPLRADARRNRDQILAAAREVFATQGPEVPMEEIARTAGVGIGTLYRRFPDRDSLIRAVARASFAQVLDDTRSAATEEPTAWDALVRLVNRSHQLQASVHLSLTSPRAREVLHGDPEIEESRDELLAEFARIVEAAKAEGTMRPDVDAGDVVVLTAMVLHRPPGALATAVLAFDRAVAIVLDGLRARPGGTPAGSSLPGRPITVDDLGASALRGGADTAAGRRPTR</sequence>
<dbReference type="Gene3D" id="1.10.357.10">
    <property type="entry name" value="Tetracycline Repressor, domain 2"/>
    <property type="match status" value="1"/>
</dbReference>
<reference evidence="8" key="1">
    <citation type="journal article" date="2019" name="Int. J. Syst. Evol. Microbiol.">
        <title>The Global Catalogue of Microorganisms (GCM) 10K type strain sequencing project: providing services to taxonomists for standard genome sequencing and annotation.</title>
        <authorList>
            <consortium name="The Broad Institute Genomics Platform"/>
            <consortium name="The Broad Institute Genome Sequencing Center for Infectious Disease"/>
            <person name="Wu L."/>
            <person name="Ma J."/>
        </authorList>
    </citation>
    <scope>NUCLEOTIDE SEQUENCE [LARGE SCALE GENOMIC DNA]</scope>
    <source>
        <strain evidence="8">KCTC 12848</strain>
    </source>
</reference>
<dbReference type="PROSITE" id="PS50977">
    <property type="entry name" value="HTH_TETR_2"/>
    <property type="match status" value="1"/>
</dbReference>
<dbReference type="InterPro" id="IPR050109">
    <property type="entry name" value="HTH-type_TetR-like_transc_reg"/>
</dbReference>
<evidence type="ECO:0000256" key="1">
    <source>
        <dbReference type="ARBA" id="ARBA00023015"/>
    </source>
</evidence>
<evidence type="ECO:0000256" key="2">
    <source>
        <dbReference type="ARBA" id="ARBA00023125"/>
    </source>
</evidence>
<dbReference type="RefSeq" id="WP_344040810.1">
    <property type="nucleotide sequence ID" value="NZ_BAAAKE010000025.1"/>
</dbReference>
<comment type="caution">
    <text evidence="7">The sequence shown here is derived from an EMBL/GenBank/DDBJ whole genome shotgun (WGS) entry which is preliminary data.</text>
</comment>
<dbReference type="SUPFAM" id="SSF46689">
    <property type="entry name" value="Homeodomain-like"/>
    <property type="match status" value="1"/>
</dbReference>
<dbReference type="InterPro" id="IPR009057">
    <property type="entry name" value="Homeodomain-like_sf"/>
</dbReference>
<keyword evidence="1" id="KW-0805">Transcription regulation</keyword>
<evidence type="ECO:0000313" key="8">
    <source>
        <dbReference type="Proteomes" id="UP001595833"/>
    </source>
</evidence>
<evidence type="ECO:0000256" key="5">
    <source>
        <dbReference type="SAM" id="MobiDB-lite"/>
    </source>
</evidence>
<proteinExistence type="predicted"/>
<dbReference type="Proteomes" id="UP001595833">
    <property type="component" value="Unassembled WGS sequence"/>
</dbReference>